<dbReference type="PANTHER" id="PTHR42643">
    <property type="entry name" value="IONOTROPIC RECEPTOR 20A-RELATED"/>
    <property type="match status" value="1"/>
</dbReference>
<organism evidence="14 15">
    <name type="scientific">Acrobeloides nanus</name>
    <dbReference type="NCBI Taxonomy" id="290746"/>
    <lineage>
        <taxon>Eukaryota</taxon>
        <taxon>Metazoa</taxon>
        <taxon>Ecdysozoa</taxon>
        <taxon>Nematoda</taxon>
        <taxon>Chromadorea</taxon>
        <taxon>Rhabditida</taxon>
        <taxon>Tylenchina</taxon>
        <taxon>Cephalobomorpha</taxon>
        <taxon>Cephaloboidea</taxon>
        <taxon>Cephalobidae</taxon>
        <taxon>Acrobeloides</taxon>
    </lineage>
</organism>
<reference evidence="15" key="1">
    <citation type="submission" date="2022-11" db="UniProtKB">
        <authorList>
            <consortium name="WormBaseParasite"/>
        </authorList>
    </citation>
    <scope>IDENTIFICATION</scope>
</reference>
<keyword evidence="2" id="KW-0813">Transport</keyword>
<keyword evidence="8" id="KW-0675">Receptor</keyword>
<dbReference type="SMART" id="SM00918">
    <property type="entry name" value="Lig_chan-Glu_bd"/>
    <property type="match status" value="1"/>
</dbReference>
<dbReference type="GO" id="GO:0015276">
    <property type="term" value="F:ligand-gated monoatomic ion channel activity"/>
    <property type="evidence" value="ECO:0007669"/>
    <property type="project" value="InterPro"/>
</dbReference>
<keyword evidence="9" id="KW-0325">Glycoprotein</keyword>
<dbReference type="SUPFAM" id="SSF53850">
    <property type="entry name" value="Periplasmic binding protein-like II"/>
    <property type="match status" value="1"/>
</dbReference>
<keyword evidence="11" id="KW-0407">Ion channel</keyword>
<evidence type="ECO:0000256" key="1">
    <source>
        <dbReference type="ARBA" id="ARBA00004651"/>
    </source>
</evidence>
<evidence type="ECO:0000256" key="9">
    <source>
        <dbReference type="ARBA" id="ARBA00023180"/>
    </source>
</evidence>
<dbReference type="Gene3D" id="1.10.287.70">
    <property type="match status" value="1"/>
</dbReference>
<dbReference type="InterPro" id="IPR019594">
    <property type="entry name" value="Glu/Gly-bd"/>
</dbReference>
<keyword evidence="4 12" id="KW-0812">Transmembrane</keyword>
<keyword evidence="14" id="KW-1185">Reference proteome</keyword>
<dbReference type="Proteomes" id="UP000887540">
    <property type="component" value="Unplaced"/>
</dbReference>
<feature type="transmembrane region" description="Helical" evidence="12">
    <location>
        <begin position="146"/>
        <end position="164"/>
    </location>
</feature>
<keyword evidence="6" id="KW-0406">Ion transport</keyword>
<evidence type="ECO:0000256" key="7">
    <source>
        <dbReference type="ARBA" id="ARBA00023136"/>
    </source>
</evidence>
<dbReference type="WBParaSite" id="ACRNAN_scaffold434.g22667.t1">
    <property type="protein sequence ID" value="ACRNAN_scaffold434.g22667.t1"/>
    <property type="gene ID" value="ACRNAN_scaffold434.g22667"/>
</dbReference>
<evidence type="ECO:0000256" key="5">
    <source>
        <dbReference type="ARBA" id="ARBA00022989"/>
    </source>
</evidence>
<protein>
    <submittedName>
        <fullName evidence="15">Ionotropic glutamate receptor L-glutamate and glycine-binding domain-containing protein</fullName>
    </submittedName>
</protein>
<evidence type="ECO:0000256" key="2">
    <source>
        <dbReference type="ARBA" id="ARBA00022448"/>
    </source>
</evidence>
<evidence type="ECO:0000256" key="8">
    <source>
        <dbReference type="ARBA" id="ARBA00023170"/>
    </source>
</evidence>
<evidence type="ECO:0000259" key="13">
    <source>
        <dbReference type="SMART" id="SM00918"/>
    </source>
</evidence>
<keyword evidence="3" id="KW-1003">Cell membrane</keyword>
<name>A0A914DXN9_9BILA</name>
<dbReference type="InterPro" id="IPR052192">
    <property type="entry name" value="Insect_Ionotropic_Sensory_Rcpt"/>
</dbReference>
<sequence length="198" mass="22775">MSRFVKLDQLRGKHLKAIVPKLEPPYVNYVNLTSAYEEEVGYGPGIVMEILNEMAMELNLTYTFEFQQDSDWGALVDGNWTGAFGQLVYGDADILAGAAIMEYDRSLVTDLTFPFQFELTGMLIRSPEKFNSYTWLIITEPFSWEVWIFIAASIIISGIMLKIFTHILSHIYPETQYSIFASTWLFYSVFVQQDCCHQ</sequence>
<keyword evidence="5 12" id="KW-1133">Transmembrane helix</keyword>
<comment type="subcellular location">
    <subcellularLocation>
        <location evidence="1">Cell membrane</location>
        <topology evidence="1">Multi-pass membrane protein</topology>
    </subcellularLocation>
</comment>
<evidence type="ECO:0000256" key="3">
    <source>
        <dbReference type="ARBA" id="ARBA00022475"/>
    </source>
</evidence>
<evidence type="ECO:0000256" key="4">
    <source>
        <dbReference type="ARBA" id="ARBA00022692"/>
    </source>
</evidence>
<dbReference type="AlphaFoldDB" id="A0A914DXN9"/>
<evidence type="ECO:0000313" key="14">
    <source>
        <dbReference type="Proteomes" id="UP000887540"/>
    </source>
</evidence>
<evidence type="ECO:0000256" key="11">
    <source>
        <dbReference type="ARBA" id="ARBA00023303"/>
    </source>
</evidence>
<evidence type="ECO:0000313" key="15">
    <source>
        <dbReference type="WBParaSite" id="ACRNAN_scaffold434.g22667.t1"/>
    </source>
</evidence>
<keyword evidence="7 12" id="KW-0472">Membrane</keyword>
<feature type="domain" description="Ionotropic glutamate receptor L-glutamate and glycine-binding" evidence="13">
    <location>
        <begin position="28"/>
        <end position="89"/>
    </location>
</feature>
<dbReference type="GO" id="GO:0005886">
    <property type="term" value="C:plasma membrane"/>
    <property type="evidence" value="ECO:0007669"/>
    <property type="project" value="UniProtKB-SubCell"/>
</dbReference>
<dbReference type="Pfam" id="PF10613">
    <property type="entry name" value="Lig_chan-Glu_bd"/>
    <property type="match status" value="1"/>
</dbReference>
<dbReference type="Gene3D" id="3.40.190.10">
    <property type="entry name" value="Periplasmic binding protein-like II"/>
    <property type="match status" value="1"/>
</dbReference>
<accession>A0A914DXN9</accession>
<evidence type="ECO:0000256" key="10">
    <source>
        <dbReference type="ARBA" id="ARBA00023286"/>
    </source>
</evidence>
<dbReference type="PANTHER" id="PTHR42643:SF24">
    <property type="entry name" value="IONOTROPIC RECEPTOR 60A"/>
    <property type="match status" value="1"/>
</dbReference>
<evidence type="ECO:0000256" key="12">
    <source>
        <dbReference type="SAM" id="Phobius"/>
    </source>
</evidence>
<evidence type="ECO:0000256" key="6">
    <source>
        <dbReference type="ARBA" id="ARBA00023065"/>
    </source>
</evidence>
<proteinExistence type="predicted"/>
<keyword evidence="10" id="KW-1071">Ligand-gated ion channel</keyword>